<name>A0A1B6DVI4_9HEMI</name>
<dbReference type="EMBL" id="GEDC01007618">
    <property type="protein sequence ID" value="JAS29680.1"/>
    <property type="molecule type" value="Transcribed_RNA"/>
</dbReference>
<dbReference type="AlphaFoldDB" id="A0A1B6DVI4"/>
<proteinExistence type="predicted"/>
<gene>
    <name evidence="1" type="ORF">g.41695</name>
</gene>
<reference evidence="1" key="1">
    <citation type="submission" date="2015-12" db="EMBL/GenBank/DDBJ databases">
        <title>De novo transcriptome assembly of four potential Pierce s Disease insect vectors from Arizona vineyards.</title>
        <authorList>
            <person name="Tassone E.E."/>
        </authorList>
    </citation>
    <scope>NUCLEOTIDE SEQUENCE</scope>
</reference>
<dbReference type="InterPro" id="IPR052329">
    <property type="entry name" value="CIMIP2C"/>
</dbReference>
<protein>
    <submittedName>
        <fullName evidence="1">Uncharacterized protein</fullName>
    </submittedName>
</protein>
<dbReference type="PANTHER" id="PTHR34924">
    <property type="entry name" value="UPF0573 PROTEIN C2ORF70"/>
    <property type="match status" value="1"/>
</dbReference>
<evidence type="ECO:0000313" key="1">
    <source>
        <dbReference type="EMBL" id="JAS29680.1"/>
    </source>
</evidence>
<dbReference type="PANTHER" id="PTHR34924:SF1">
    <property type="entry name" value="PROTEIN FAM166C"/>
    <property type="match status" value="1"/>
</dbReference>
<organism evidence="1">
    <name type="scientific">Clastoptera arizonana</name>
    <name type="common">Arizona spittle bug</name>
    <dbReference type="NCBI Taxonomy" id="38151"/>
    <lineage>
        <taxon>Eukaryota</taxon>
        <taxon>Metazoa</taxon>
        <taxon>Ecdysozoa</taxon>
        <taxon>Arthropoda</taxon>
        <taxon>Hexapoda</taxon>
        <taxon>Insecta</taxon>
        <taxon>Pterygota</taxon>
        <taxon>Neoptera</taxon>
        <taxon>Paraneoptera</taxon>
        <taxon>Hemiptera</taxon>
        <taxon>Auchenorrhyncha</taxon>
        <taxon>Cercopoidea</taxon>
        <taxon>Clastopteridae</taxon>
        <taxon>Clastoptera</taxon>
    </lineage>
</organism>
<accession>A0A1B6DVI4</accession>
<sequence>MGGQKPSTTHYDFPPKAIEPFLGIYAPIKHNYGSLYEQESTNFFQDYRNETLSRFTMAAYKYGFTRTPYSPKPDLVSAYKKANWKRILETPNVKLRLIDEARSQEVDNFYKVCQMHREQYKDRSGLLHPLHYFRIEDYMWQNHPTLTRTYFEYPTQYVQYKKPIVSPKTFSRSIPIPPLPERSLAGRYWPHSDNAYNR</sequence>